<feature type="transmembrane region" description="Helical" evidence="1">
    <location>
        <begin position="177"/>
        <end position="199"/>
    </location>
</feature>
<organism evidence="2 3">
    <name type="scientific">Candidatus Nephthysia bennettiae</name>
    <dbReference type="NCBI Taxonomy" id="3127016"/>
    <lineage>
        <taxon>Bacteria</taxon>
        <taxon>Bacillati</taxon>
        <taxon>Candidatus Dormiibacterota</taxon>
        <taxon>Candidatus Dormibacteria</taxon>
        <taxon>Candidatus Dormibacterales</taxon>
        <taxon>Candidatus Dormibacteraceae</taxon>
        <taxon>Candidatus Nephthysia</taxon>
    </lineage>
</organism>
<proteinExistence type="predicted"/>
<keyword evidence="1" id="KW-0472">Membrane</keyword>
<protein>
    <submittedName>
        <fullName evidence="2">DUF998 domain-containing protein</fullName>
    </submittedName>
</protein>
<keyword evidence="1" id="KW-0812">Transmembrane</keyword>
<keyword evidence="3" id="KW-1185">Reference proteome</keyword>
<dbReference type="Pfam" id="PF06197">
    <property type="entry name" value="DUF998"/>
    <property type="match status" value="1"/>
</dbReference>
<dbReference type="InterPro" id="IPR009339">
    <property type="entry name" value="DUF998"/>
</dbReference>
<feature type="transmembrane region" description="Helical" evidence="1">
    <location>
        <begin position="151"/>
        <end position="171"/>
    </location>
</feature>
<evidence type="ECO:0000313" key="3">
    <source>
        <dbReference type="Proteomes" id="UP000612893"/>
    </source>
</evidence>
<feature type="transmembrane region" description="Helical" evidence="1">
    <location>
        <begin position="87"/>
        <end position="104"/>
    </location>
</feature>
<feature type="transmembrane region" description="Helical" evidence="1">
    <location>
        <begin position="54"/>
        <end position="75"/>
    </location>
</feature>
<gene>
    <name evidence="2" type="ORF">JF922_12750</name>
</gene>
<feature type="transmembrane region" description="Helical" evidence="1">
    <location>
        <begin position="116"/>
        <end position="139"/>
    </location>
</feature>
<comment type="caution">
    <text evidence="2">The sequence shown here is derived from an EMBL/GenBank/DDBJ whole genome shotgun (WGS) entry which is preliminary data.</text>
</comment>
<name>A0A934K806_9BACT</name>
<evidence type="ECO:0000256" key="1">
    <source>
        <dbReference type="SAM" id="Phobius"/>
    </source>
</evidence>
<dbReference type="RefSeq" id="WP_338202193.1">
    <property type="nucleotide sequence ID" value="NZ_JAEKNR010000136.1"/>
</dbReference>
<dbReference type="Proteomes" id="UP000612893">
    <property type="component" value="Unassembled WGS sequence"/>
</dbReference>
<accession>A0A934K806</accession>
<evidence type="ECO:0000313" key="2">
    <source>
        <dbReference type="EMBL" id="MBJ7598937.1"/>
    </source>
</evidence>
<dbReference type="EMBL" id="JAEKNR010000136">
    <property type="protein sequence ID" value="MBJ7598937.1"/>
    <property type="molecule type" value="Genomic_DNA"/>
</dbReference>
<keyword evidence="1" id="KW-1133">Transmembrane helix</keyword>
<sequence>MKASTGFLRLVAVFSLVVPPLSAGAVLVAAFTGPYYQPLSRSLSVLGEEGAPLAFAVNLSFGALGLSVLALGLALDGAILAGGRGGVRMLVMAGACLVGVALVARDPTHPALLALHRLLALLAFGSLALAPLLLVRRLAADQSWRAHARPSLGFGLAALILLLAGGVLFAAGHLRAGVWEVVFAGLSLVWLTLTAARLARGAWRPSPRAGRAG</sequence>
<dbReference type="AlphaFoldDB" id="A0A934K806"/>
<reference evidence="2" key="1">
    <citation type="submission" date="2020-10" db="EMBL/GenBank/DDBJ databases">
        <title>Ca. Dormibacterota MAGs.</title>
        <authorList>
            <person name="Montgomery K."/>
        </authorList>
    </citation>
    <scope>NUCLEOTIDE SEQUENCE [LARGE SCALE GENOMIC DNA]</scope>
    <source>
        <strain evidence="2">SC8812_S17_10</strain>
    </source>
</reference>